<dbReference type="STRING" id="47866.GA0074694_2200"/>
<dbReference type="RefSeq" id="WP_091456355.1">
    <property type="nucleotide sequence ID" value="NZ_FMHU01000001.1"/>
</dbReference>
<organism evidence="2 3">
    <name type="scientific">Micromonospora inyonensis</name>
    <dbReference type="NCBI Taxonomy" id="47866"/>
    <lineage>
        <taxon>Bacteria</taxon>
        <taxon>Bacillati</taxon>
        <taxon>Actinomycetota</taxon>
        <taxon>Actinomycetes</taxon>
        <taxon>Micromonosporales</taxon>
        <taxon>Micromonosporaceae</taxon>
        <taxon>Micromonospora</taxon>
    </lineage>
</organism>
<evidence type="ECO:0000259" key="1">
    <source>
        <dbReference type="PROSITE" id="PS50075"/>
    </source>
</evidence>
<dbReference type="EMBL" id="FMHU01000001">
    <property type="protein sequence ID" value="SCL17992.1"/>
    <property type="molecule type" value="Genomic_DNA"/>
</dbReference>
<dbReference type="InterPro" id="IPR009081">
    <property type="entry name" value="PP-bd_ACP"/>
</dbReference>
<proteinExistence type="predicted"/>
<dbReference type="SUPFAM" id="SSF47336">
    <property type="entry name" value="ACP-like"/>
    <property type="match status" value="1"/>
</dbReference>
<evidence type="ECO:0000313" key="2">
    <source>
        <dbReference type="EMBL" id="SCL17992.1"/>
    </source>
</evidence>
<dbReference type="Pfam" id="PF00550">
    <property type="entry name" value="PP-binding"/>
    <property type="match status" value="1"/>
</dbReference>
<keyword evidence="3" id="KW-1185">Reference proteome</keyword>
<dbReference type="Proteomes" id="UP000198906">
    <property type="component" value="Unassembled WGS sequence"/>
</dbReference>
<reference evidence="3" key="1">
    <citation type="submission" date="2016-06" db="EMBL/GenBank/DDBJ databases">
        <authorList>
            <person name="Varghese N."/>
        </authorList>
    </citation>
    <scope>NUCLEOTIDE SEQUENCE [LARGE SCALE GENOMIC DNA]</scope>
    <source>
        <strain evidence="3">DSM 46123</strain>
    </source>
</reference>
<sequence length="82" mass="9420">MSQSSPLDRLITLLTDRTDAFAPSVTADRRISDLGIDSIDMAYILSTFEREHDVDFADSDFDYERYETVRDLAVMIEVRLRG</sequence>
<dbReference type="Gene3D" id="1.10.1200.10">
    <property type="entry name" value="ACP-like"/>
    <property type="match status" value="1"/>
</dbReference>
<gene>
    <name evidence="2" type="ORF">GA0074694_2200</name>
</gene>
<dbReference type="PROSITE" id="PS50075">
    <property type="entry name" value="CARRIER"/>
    <property type="match status" value="1"/>
</dbReference>
<dbReference type="InterPro" id="IPR036736">
    <property type="entry name" value="ACP-like_sf"/>
</dbReference>
<accession>A0A1C6RLD9</accession>
<evidence type="ECO:0000313" key="3">
    <source>
        <dbReference type="Proteomes" id="UP000198906"/>
    </source>
</evidence>
<name>A0A1C6RLD9_9ACTN</name>
<dbReference type="AlphaFoldDB" id="A0A1C6RLD9"/>
<feature type="domain" description="Carrier" evidence="1">
    <location>
        <begin position="4"/>
        <end position="80"/>
    </location>
</feature>
<protein>
    <submittedName>
        <fullName evidence="2">Phosphopantetheine attachment site</fullName>
    </submittedName>
</protein>